<dbReference type="Gene3D" id="2.60.40.790">
    <property type="match status" value="1"/>
</dbReference>
<keyword evidence="1" id="KW-0346">Stress response</keyword>
<feature type="region of interest" description="Disordered" evidence="4">
    <location>
        <begin position="138"/>
        <end position="219"/>
    </location>
</feature>
<dbReference type="RefSeq" id="XP_018324285.1">
    <property type="nucleotide sequence ID" value="XM_018468783.2"/>
</dbReference>
<feature type="domain" description="SHSP" evidence="5">
    <location>
        <begin position="37"/>
        <end position="149"/>
    </location>
</feature>
<dbReference type="PRINTS" id="PR00299">
    <property type="entry name" value="ACRYSTALLIN"/>
</dbReference>
<keyword evidence="6" id="KW-1185">Reference proteome</keyword>
<comment type="similarity">
    <text evidence="2 3">Belongs to the small heat shock protein (HSP20) family.</text>
</comment>
<protein>
    <submittedName>
        <fullName evidence="7">Alpha-crystallin A chain-like</fullName>
    </submittedName>
</protein>
<proteinExistence type="inferred from homology"/>
<evidence type="ECO:0000256" key="1">
    <source>
        <dbReference type="ARBA" id="ARBA00023016"/>
    </source>
</evidence>
<dbReference type="SUPFAM" id="SSF49764">
    <property type="entry name" value="HSP20-like chaperones"/>
    <property type="match status" value="1"/>
</dbReference>
<dbReference type="STRING" id="224129.A0A1W4WW47"/>
<name>A0A1W4WW47_AGRPL</name>
<feature type="compositionally biased region" description="Polar residues" evidence="4">
    <location>
        <begin position="141"/>
        <end position="152"/>
    </location>
</feature>
<evidence type="ECO:0000256" key="3">
    <source>
        <dbReference type="RuleBase" id="RU003616"/>
    </source>
</evidence>
<dbReference type="PROSITE" id="PS01031">
    <property type="entry name" value="SHSP"/>
    <property type="match status" value="1"/>
</dbReference>
<dbReference type="PANTHER" id="PTHR45640:SF13">
    <property type="entry name" value="HEAT SHOCK PROTEIN 22-RELATED"/>
    <property type="match status" value="1"/>
</dbReference>
<dbReference type="InterPro" id="IPR001436">
    <property type="entry name" value="Alpha-crystallin/sHSP_animal"/>
</dbReference>
<dbReference type="GO" id="GO:0009408">
    <property type="term" value="P:response to heat"/>
    <property type="evidence" value="ECO:0007669"/>
    <property type="project" value="TreeGrafter"/>
</dbReference>
<dbReference type="PANTHER" id="PTHR45640">
    <property type="entry name" value="HEAT SHOCK PROTEIN HSP-12.2-RELATED"/>
    <property type="match status" value="1"/>
</dbReference>
<feature type="compositionally biased region" description="Low complexity" evidence="4">
    <location>
        <begin position="206"/>
        <end position="219"/>
    </location>
</feature>
<dbReference type="InterPro" id="IPR008978">
    <property type="entry name" value="HSP20-like_chaperone"/>
</dbReference>
<evidence type="ECO:0000256" key="2">
    <source>
        <dbReference type="PROSITE-ProRule" id="PRU00285"/>
    </source>
</evidence>
<reference evidence="7" key="1">
    <citation type="submission" date="2025-08" db="UniProtKB">
        <authorList>
            <consortium name="RefSeq"/>
        </authorList>
    </citation>
    <scope>IDENTIFICATION</scope>
    <source>
        <tissue evidence="7">Entire body</tissue>
    </source>
</reference>
<dbReference type="GO" id="GO:0051082">
    <property type="term" value="F:unfolded protein binding"/>
    <property type="evidence" value="ECO:0007669"/>
    <property type="project" value="TreeGrafter"/>
</dbReference>
<dbReference type="CDD" id="cd06526">
    <property type="entry name" value="metazoan_ACD"/>
    <property type="match status" value="1"/>
</dbReference>
<organism evidence="6 7">
    <name type="scientific">Agrilus planipennis</name>
    <name type="common">Emerald ash borer</name>
    <name type="synonym">Agrilus marcopoli</name>
    <dbReference type="NCBI Taxonomy" id="224129"/>
    <lineage>
        <taxon>Eukaryota</taxon>
        <taxon>Metazoa</taxon>
        <taxon>Ecdysozoa</taxon>
        <taxon>Arthropoda</taxon>
        <taxon>Hexapoda</taxon>
        <taxon>Insecta</taxon>
        <taxon>Pterygota</taxon>
        <taxon>Neoptera</taxon>
        <taxon>Endopterygota</taxon>
        <taxon>Coleoptera</taxon>
        <taxon>Polyphaga</taxon>
        <taxon>Elateriformia</taxon>
        <taxon>Buprestoidea</taxon>
        <taxon>Buprestidae</taxon>
        <taxon>Agrilinae</taxon>
        <taxon>Agrilus</taxon>
    </lineage>
</organism>
<dbReference type="InParanoid" id="A0A1W4WW47"/>
<dbReference type="GeneID" id="108736381"/>
<evidence type="ECO:0000259" key="5">
    <source>
        <dbReference type="PROSITE" id="PS01031"/>
    </source>
</evidence>
<evidence type="ECO:0000313" key="6">
    <source>
        <dbReference type="Proteomes" id="UP000192223"/>
    </source>
</evidence>
<dbReference type="Proteomes" id="UP000192223">
    <property type="component" value="Unplaced"/>
</dbReference>
<dbReference type="GO" id="GO:0005737">
    <property type="term" value="C:cytoplasm"/>
    <property type="evidence" value="ECO:0007669"/>
    <property type="project" value="TreeGrafter"/>
</dbReference>
<evidence type="ECO:0000313" key="7">
    <source>
        <dbReference type="RefSeq" id="XP_018324285.1"/>
    </source>
</evidence>
<dbReference type="GO" id="GO:0042026">
    <property type="term" value="P:protein refolding"/>
    <property type="evidence" value="ECO:0007669"/>
    <property type="project" value="TreeGrafter"/>
</dbReference>
<dbReference type="OrthoDB" id="1431247at2759"/>
<evidence type="ECO:0000256" key="4">
    <source>
        <dbReference type="SAM" id="MobiDB-lite"/>
    </source>
</evidence>
<dbReference type="AlphaFoldDB" id="A0A1W4WW47"/>
<accession>A0A1W4WW47</accession>
<dbReference type="InterPro" id="IPR002068">
    <property type="entry name" value="A-crystallin/Hsp20_dom"/>
</dbReference>
<gene>
    <name evidence="7" type="primary">LOC108736381</name>
</gene>
<dbReference type="KEGG" id="apln:108736381"/>
<dbReference type="GO" id="GO:0005634">
    <property type="term" value="C:nucleus"/>
    <property type="evidence" value="ECO:0007669"/>
    <property type="project" value="TreeGrafter"/>
</dbReference>
<dbReference type="Pfam" id="PF00011">
    <property type="entry name" value="HSP20"/>
    <property type="match status" value="1"/>
</dbReference>
<sequence>MSLYYWDPFRSSRVYNRGFGLDPDDLLALTVPFQRNLYLNPWQAPIRDVSPIVSDKDKFQVSVDVQHFKPDEISVKTSGNTVVIEGKHEEKPDEHGFIFRHFVRKYDVPNDHDLNQVQSTLSSDGVLTITAPKKAIGGQGVTSIPITQTGQPSKPMESKREEVSQPAVYKNVENVPEQKKQEVVPSQPPPVQGERIIPIAQEPNTPVEISPSEPQQQPQ</sequence>